<feature type="binding site" evidence="7">
    <location>
        <position position="127"/>
    </location>
    <ligand>
        <name>L-glutamine</name>
        <dbReference type="ChEBI" id="CHEBI:58359"/>
    </ligand>
</feature>
<proteinExistence type="inferred from homology"/>
<feature type="binding site" evidence="7">
    <location>
        <position position="203"/>
    </location>
    <ligand>
        <name>L-glutamine</name>
        <dbReference type="ChEBI" id="CHEBI:58359"/>
    </ligand>
</feature>
<dbReference type="CDD" id="cd07570">
    <property type="entry name" value="GAT_Gln-NAD-synth"/>
    <property type="match status" value="1"/>
</dbReference>
<dbReference type="SUPFAM" id="SSF56317">
    <property type="entry name" value="Carbon-nitrogen hydrolase"/>
    <property type="match status" value="1"/>
</dbReference>
<dbReference type="InterPro" id="IPR014445">
    <property type="entry name" value="Gln-dep_NAD_synthase"/>
</dbReference>
<dbReference type="Gene3D" id="1.10.10.1140">
    <property type="entry name" value="Glutamine-dependent NAD+ synthetase, C-terminal domain"/>
    <property type="match status" value="1"/>
</dbReference>
<dbReference type="InterPro" id="IPR014729">
    <property type="entry name" value="Rossmann-like_a/b/a_fold"/>
</dbReference>
<comment type="catalytic activity">
    <reaction evidence="7 8">
        <text>deamido-NAD(+) + L-glutamine + ATP + H2O = L-glutamate + AMP + diphosphate + NAD(+) + H(+)</text>
        <dbReference type="Rhea" id="RHEA:24384"/>
        <dbReference type="ChEBI" id="CHEBI:15377"/>
        <dbReference type="ChEBI" id="CHEBI:15378"/>
        <dbReference type="ChEBI" id="CHEBI:29985"/>
        <dbReference type="ChEBI" id="CHEBI:30616"/>
        <dbReference type="ChEBI" id="CHEBI:33019"/>
        <dbReference type="ChEBI" id="CHEBI:57540"/>
        <dbReference type="ChEBI" id="CHEBI:58359"/>
        <dbReference type="ChEBI" id="CHEBI:58437"/>
        <dbReference type="ChEBI" id="CHEBI:456215"/>
        <dbReference type="EC" id="6.3.5.1"/>
    </reaction>
</comment>
<evidence type="ECO:0000259" key="9">
    <source>
        <dbReference type="PROSITE" id="PS50263"/>
    </source>
</evidence>
<dbReference type="Gene3D" id="3.60.110.10">
    <property type="entry name" value="Carbon-nitrogen hydrolase"/>
    <property type="match status" value="1"/>
</dbReference>
<evidence type="ECO:0000256" key="3">
    <source>
        <dbReference type="ARBA" id="ARBA00022598"/>
    </source>
</evidence>
<keyword evidence="3 7" id="KW-0436">Ligase</keyword>
<evidence type="ECO:0000313" key="11">
    <source>
        <dbReference type="Proteomes" id="UP001589865"/>
    </source>
</evidence>
<feature type="binding site" evidence="7">
    <location>
        <position position="454"/>
    </location>
    <ligand>
        <name>deamido-NAD(+)</name>
        <dbReference type="ChEBI" id="CHEBI:58437"/>
        <note>ligand shared between two neighboring subunits</note>
    </ligand>
</feature>
<dbReference type="CDD" id="cd00553">
    <property type="entry name" value="NAD_synthase"/>
    <property type="match status" value="1"/>
</dbReference>
<feature type="active site" description="For glutaminase activity" evidence="7">
    <location>
        <position position="121"/>
    </location>
</feature>
<gene>
    <name evidence="7" type="primary">nadE</name>
    <name evidence="10" type="ORF">ACFFGY_05885</name>
</gene>
<dbReference type="PIRSF" id="PIRSF006630">
    <property type="entry name" value="NADS_GAT"/>
    <property type="match status" value="1"/>
</dbReference>
<dbReference type="Pfam" id="PF02540">
    <property type="entry name" value="NAD_synthase"/>
    <property type="match status" value="1"/>
</dbReference>
<dbReference type="NCBIfam" id="NF002730">
    <property type="entry name" value="PRK02628.1"/>
    <property type="match status" value="1"/>
</dbReference>
<dbReference type="InterPro" id="IPR041856">
    <property type="entry name" value="NAD+_synth_C"/>
</dbReference>
<sequence length="678" mass="73486">MSFRSLYRHGFVRVAACTTRTTLADPARNAEAILAAARDADAQGAVLAVFPELSLSGYSIDDLLLQDAMLDAVEAAVATVRDASATLRPLILLGAPLRHAGRLYNTAVAIQGGQVLGVVPKTYLPNYREFYEHRHFASGQGQHGTITLLGAEVPFGNDLLFRAEDLPGLVVHAEVCEDLWVPVPPSADAALAGAVVLANLSASNITVGKADTRALLCRAQSARCLAAYIYAAAGVGESTTDLAWDGQVSIFENGAALAESERFPRAAQTVLADIDLDLLRQERARQGTFDDNRRRPGQGSFRELTFRASPPDADLGLKRQVERFPFVPADPARLSQDCYEAYNIQVSGLVQRLEAARIKRLVIGVSGGLDSTQALIVAARAFDLLGRPRSDIVAFTMPGFGTSKGTKTNAHALMEALGVTAHELDIRPAAKQMLTDLGHPFGRGEPVYDITFENVQAGLRTDYLFRAANFHDGVVLGTGDLSELGLGWCTYGVGDQMSHYNVNAGVPKTLIQHLMRWVIASEQFSPEVGRTIQAILDTEISPELVPAGEDEEIQSTEGKIGPYALQDFNLFYTLRYGFRPSKIAFLATHAWSDAAAGRWPPGFPEDRRQSYDLAAIRHWLEVFIGRFFGFSQFKRSALPNGPKVAAGGSLSPRGDWRAPSDGNAAAWLEELRRNVPAE</sequence>
<dbReference type="Gene3D" id="3.40.50.620">
    <property type="entry name" value="HUPs"/>
    <property type="match status" value="1"/>
</dbReference>
<evidence type="ECO:0000313" key="10">
    <source>
        <dbReference type="EMBL" id="MFC0407771.1"/>
    </source>
</evidence>
<feature type="domain" description="CN hydrolase" evidence="9">
    <location>
        <begin position="12"/>
        <end position="276"/>
    </location>
</feature>
<dbReference type="InterPro" id="IPR022310">
    <property type="entry name" value="NAD/GMP_synthase"/>
</dbReference>
<evidence type="ECO:0000256" key="1">
    <source>
        <dbReference type="ARBA" id="ARBA00005188"/>
    </source>
</evidence>
<dbReference type="GO" id="GO:0008795">
    <property type="term" value="F:NAD+ synthase activity"/>
    <property type="evidence" value="ECO:0007669"/>
    <property type="project" value="UniProtKB-EC"/>
</dbReference>
<keyword evidence="11" id="KW-1185">Reference proteome</keyword>
<feature type="binding site" evidence="7">
    <location>
        <begin position="488"/>
        <end position="491"/>
    </location>
    <ligand>
        <name>deamido-NAD(+)</name>
        <dbReference type="ChEBI" id="CHEBI:58437"/>
        <note>ligand shared between two neighboring subunits</note>
    </ligand>
</feature>
<comment type="caution">
    <text evidence="10">The sequence shown here is derived from an EMBL/GenBank/DDBJ whole genome shotgun (WGS) entry which is preliminary data.</text>
</comment>
<evidence type="ECO:0000256" key="6">
    <source>
        <dbReference type="ARBA" id="ARBA00023027"/>
    </source>
</evidence>
<feature type="active site" description="Proton acceptor; for glutaminase activity" evidence="7">
    <location>
        <position position="52"/>
    </location>
</feature>
<dbReference type="InterPro" id="IPR003694">
    <property type="entry name" value="NAD_synthase"/>
</dbReference>
<dbReference type="PROSITE" id="PS50263">
    <property type="entry name" value="CN_HYDROLASE"/>
    <property type="match status" value="1"/>
</dbReference>
<feature type="binding site" evidence="7">
    <location>
        <position position="209"/>
    </location>
    <ligand>
        <name>L-glutamine</name>
        <dbReference type="ChEBI" id="CHEBI:58359"/>
    </ligand>
</feature>
<accession>A0ABV6JPX0</accession>
<comment type="pathway">
    <text evidence="1 7 8">Cofactor biosynthesis; NAD(+) biosynthesis; NAD(+) from deamido-NAD(+) (L-Gln route): step 1/1.</text>
</comment>
<organism evidence="10 11">
    <name type="scientific">Roseomonas elaeocarpi</name>
    <dbReference type="NCBI Taxonomy" id="907779"/>
    <lineage>
        <taxon>Bacteria</taxon>
        <taxon>Pseudomonadati</taxon>
        <taxon>Pseudomonadota</taxon>
        <taxon>Alphaproteobacteria</taxon>
        <taxon>Acetobacterales</taxon>
        <taxon>Roseomonadaceae</taxon>
        <taxon>Roseomonas</taxon>
    </lineage>
</organism>
<dbReference type="HAMAP" id="MF_02090">
    <property type="entry name" value="NadE_glutamine_dep"/>
    <property type="match status" value="1"/>
</dbReference>
<keyword evidence="4 7" id="KW-0547">Nucleotide-binding</keyword>
<feature type="active site" description="Nucleophile; for glutaminase activity" evidence="7">
    <location>
        <position position="176"/>
    </location>
</feature>
<comment type="function">
    <text evidence="7">Catalyzes the ATP-dependent amidation of deamido-NAD to form NAD. Uses L-glutamine as a nitrogen source.</text>
</comment>
<dbReference type="Proteomes" id="UP001589865">
    <property type="component" value="Unassembled WGS sequence"/>
</dbReference>
<keyword evidence="6 7" id="KW-0520">NAD</keyword>
<dbReference type="Pfam" id="PF00795">
    <property type="entry name" value="CN_hydrolase"/>
    <property type="match status" value="1"/>
</dbReference>
<dbReference type="PANTHER" id="PTHR23090:SF9">
    <property type="entry name" value="GLUTAMINE-DEPENDENT NAD(+) SYNTHETASE"/>
    <property type="match status" value="1"/>
</dbReference>
<reference evidence="10 11" key="1">
    <citation type="submission" date="2024-09" db="EMBL/GenBank/DDBJ databases">
        <authorList>
            <person name="Sun Q."/>
            <person name="Mori K."/>
        </authorList>
    </citation>
    <scope>NUCLEOTIDE SEQUENCE [LARGE SCALE GENOMIC DNA]</scope>
    <source>
        <strain evidence="10 11">TBRC 5777</strain>
    </source>
</reference>
<feature type="binding site" evidence="7">
    <location>
        <position position="634"/>
    </location>
    <ligand>
        <name>deamido-NAD(+)</name>
        <dbReference type="ChEBI" id="CHEBI:58437"/>
        <note>ligand shared between two neighboring subunits</note>
    </ligand>
</feature>
<protein>
    <recommendedName>
        <fullName evidence="7 8">Glutamine-dependent NAD(+) synthetase</fullName>
        <ecNumber evidence="7 8">6.3.5.1</ecNumber>
    </recommendedName>
    <alternativeName>
        <fullName evidence="7 8">NAD(+) synthase [glutamine-hydrolyzing]</fullName>
    </alternativeName>
</protein>
<evidence type="ECO:0000256" key="7">
    <source>
        <dbReference type="HAMAP-Rule" id="MF_02090"/>
    </source>
</evidence>
<evidence type="ECO:0000256" key="5">
    <source>
        <dbReference type="ARBA" id="ARBA00022840"/>
    </source>
</evidence>
<evidence type="ECO:0000256" key="4">
    <source>
        <dbReference type="ARBA" id="ARBA00022741"/>
    </source>
</evidence>
<comment type="similarity">
    <text evidence="2 7 8">In the C-terminal section; belongs to the NAD synthetase family.</text>
</comment>
<dbReference type="InterPro" id="IPR003010">
    <property type="entry name" value="C-N_Hydrolase"/>
</dbReference>
<dbReference type="InterPro" id="IPR036526">
    <property type="entry name" value="C-N_Hydrolase_sf"/>
</dbReference>
<dbReference type="PANTHER" id="PTHR23090">
    <property type="entry name" value="NH 3 /GLUTAMINE-DEPENDENT NAD + SYNTHETASE"/>
    <property type="match status" value="1"/>
</dbReference>
<dbReference type="EMBL" id="JBHLUN010000005">
    <property type="protein sequence ID" value="MFC0407771.1"/>
    <property type="molecule type" value="Genomic_DNA"/>
</dbReference>
<name>A0ABV6JPX0_9PROT</name>
<feature type="binding site" evidence="7">
    <location>
        <position position="483"/>
    </location>
    <ligand>
        <name>deamido-NAD(+)</name>
        <dbReference type="ChEBI" id="CHEBI:58437"/>
        <note>ligand shared between two neighboring subunits</note>
    </ligand>
</feature>
<keyword evidence="5 7" id="KW-0067">ATP-binding</keyword>
<evidence type="ECO:0000256" key="8">
    <source>
        <dbReference type="PIRNR" id="PIRNR006630"/>
    </source>
</evidence>
<feature type="binding site" evidence="7">
    <location>
        <begin position="364"/>
        <end position="371"/>
    </location>
    <ligand>
        <name>ATP</name>
        <dbReference type="ChEBI" id="CHEBI:30616"/>
    </ligand>
</feature>
<evidence type="ECO:0000256" key="2">
    <source>
        <dbReference type="ARBA" id="ARBA00007145"/>
    </source>
</evidence>
<dbReference type="EC" id="6.3.5.1" evidence="7 8"/>
<feature type="binding site" evidence="7">
    <location>
        <position position="478"/>
    </location>
    <ligand>
        <name>ATP</name>
        <dbReference type="ChEBI" id="CHEBI:30616"/>
    </ligand>
</feature>
<dbReference type="RefSeq" id="WP_377043499.1">
    <property type="nucleotide sequence ID" value="NZ_JBHLUN010000005.1"/>
</dbReference>
<dbReference type="SUPFAM" id="SSF52402">
    <property type="entry name" value="Adenine nucleotide alpha hydrolases-like"/>
    <property type="match status" value="1"/>
</dbReference>